<dbReference type="STRING" id="589385.SAMN05421504_101845"/>
<dbReference type="PANTHER" id="PTHR43068:SF1">
    <property type="entry name" value="SLR1854 PROTEIN"/>
    <property type="match status" value="1"/>
</dbReference>
<name>A0A1H2UCI8_9PSEU</name>
<reference evidence="1 2" key="1">
    <citation type="submission" date="2016-10" db="EMBL/GenBank/DDBJ databases">
        <authorList>
            <person name="de Groot N.N."/>
        </authorList>
    </citation>
    <scope>NUCLEOTIDE SEQUENCE [LARGE SCALE GENOMIC DNA]</scope>
    <source>
        <strain evidence="1 2">CPCC 202699</strain>
    </source>
</reference>
<dbReference type="AlphaFoldDB" id="A0A1H2UCI8"/>
<dbReference type="PANTHER" id="PTHR43068">
    <property type="entry name" value="SLR1854 PROTEIN"/>
    <property type="match status" value="1"/>
</dbReference>
<organism evidence="1 2">
    <name type="scientific">Amycolatopsis xylanica</name>
    <dbReference type="NCBI Taxonomy" id="589385"/>
    <lineage>
        <taxon>Bacteria</taxon>
        <taxon>Bacillati</taxon>
        <taxon>Actinomycetota</taxon>
        <taxon>Actinomycetes</taxon>
        <taxon>Pseudonocardiales</taxon>
        <taxon>Pseudonocardiaceae</taxon>
        <taxon>Amycolatopsis</taxon>
    </lineage>
</organism>
<dbReference type="SUPFAM" id="SSF52317">
    <property type="entry name" value="Class I glutamine amidotransferase-like"/>
    <property type="match status" value="1"/>
</dbReference>
<protein>
    <submittedName>
        <fullName evidence="1">ThiJ/PfpI family-like</fullName>
    </submittedName>
</protein>
<dbReference type="RefSeq" id="WP_091286742.1">
    <property type="nucleotide sequence ID" value="NZ_FNON01000001.1"/>
</dbReference>
<accession>A0A1H2UCI8</accession>
<proteinExistence type="predicted"/>
<dbReference type="Pfam" id="PF17124">
    <property type="entry name" value="ThiJ_like"/>
    <property type="match status" value="1"/>
</dbReference>
<dbReference type="InterPro" id="IPR032633">
    <property type="entry name" value="ThiJ-like"/>
</dbReference>
<keyword evidence="2" id="KW-1185">Reference proteome</keyword>
<dbReference type="Gene3D" id="3.40.50.880">
    <property type="match status" value="1"/>
</dbReference>
<dbReference type="EMBL" id="FNON01000001">
    <property type="protein sequence ID" value="SDW53687.1"/>
    <property type="molecule type" value="Genomic_DNA"/>
</dbReference>
<dbReference type="Proteomes" id="UP000199515">
    <property type="component" value="Unassembled WGS sequence"/>
</dbReference>
<dbReference type="OrthoDB" id="9792284at2"/>
<gene>
    <name evidence="1" type="ORF">SAMN05421504_101845</name>
</gene>
<sequence length="288" mass="31288">MATVLIPVPARDSDPSEVAVSWRVLTDAGHEVVFATPDGKRATCDELMVTGAGLDPWGWVPGLRRFPAIGRVLRADSAGRAAHTALLDAAEWRSPITWADANLDAVNALLLPGGHRARGMREYLESTVLQALVADAFARDLPVAAVCHGVLLAARSNDPVTGRSVLYGRKTTALTWDLERRAWGVAKVARFWDPGYYRTYLEEPGQPDGYMSVQQEVTRALASPEDFLDAPDAVQRSGRVRDRLDDARAAFVVEDGNYLSARWPGDVHTFAAALATKLSQVTDSPKLS</sequence>
<dbReference type="InterPro" id="IPR029062">
    <property type="entry name" value="Class_I_gatase-like"/>
</dbReference>
<evidence type="ECO:0000313" key="2">
    <source>
        <dbReference type="Proteomes" id="UP000199515"/>
    </source>
</evidence>
<evidence type="ECO:0000313" key="1">
    <source>
        <dbReference type="EMBL" id="SDW53687.1"/>
    </source>
</evidence>